<dbReference type="PANTHER" id="PTHR43248:SF2">
    <property type="entry name" value="PROLYL AMINOPEPTIDASE"/>
    <property type="match status" value="1"/>
</dbReference>
<evidence type="ECO:0000259" key="3">
    <source>
        <dbReference type="Pfam" id="PF00561"/>
    </source>
</evidence>
<comment type="caution">
    <text evidence="4">The sequence shown here is derived from an EMBL/GenBank/DDBJ whole genome shotgun (WGS) entry which is preliminary data.</text>
</comment>
<dbReference type="PANTHER" id="PTHR43248">
    <property type="entry name" value="2-SUCCINYL-6-HYDROXY-2,4-CYCLOHEXADIENE-1-CARBOXYLATE SYNTHASE"/>
    <property type="match status" value="1"/>
</dbReference>
<keyword evidence="2 4" id="KW-0378">Hydrolase</keyword>
<dbReference type="EMBL" id="BAAAZN010000024">
    <property type="protein sequence ID" value="GAA3579607.1"/>
    <property type="molecule type" value="Genomic_DNA"/>
</dbReference>
<name>A0ABP6YB36_9PSEU</name>
<dbReference type="InterPro" id="IPR002410">
    <property type="entry name" value="Peptidase_S33"/>
</dbReference>
<evidence type="ECO:0000256" key="1">
    <source>
        <dbReference type="ARBA" id="ARBA00010088"/>
    </source>
</evidence>
<evidence type="ECO:0000256" key="2">
    <source>
        <dbReference type="ARBA" id="ARBA00022801"/>
    </source>
</evidence>
<dbReference type="Proteomes" id="UP001500689">
    <property type="component" value="Unassembled WGS sequence"/>
</dbReference>
<gene>
    <name evidence="4" type="ORF">GCM10022222_75510</name>
</gene>
<dbReference type="GO" id="GO:0016787">
    <property type="term" value="F:hydrolase activity"/>
    <property type="evidence" value="ECO:0007669"/>
    <property type="project" value="UniProtKB-KW"/>
</dbReference>
<feature type="domain" description="AB hydrolase-1" evidence="3">
    <location>
        <begin position="55"/>
        <end position="207"/>
    </location>
</feature>
<dbReference type="RefSeq" id="WP_344868119.1">
    <property type="nucleotide sequence ID" value="NZ_BAAAZN010000024.1"/>
</dbReference>
<dbReference type="InterPro" id="IPR000073">
    <property type="entry name" value="AB_hydrolase_1"/>
</dbReference>
<dbReference type="InterPro" id="IPR051601">
    <property type="entry name" value="Serine_prot/Carboxylest_S33"/>
</dbReference>
<accession>A0ABP6YB36</accession>
<dbReference type="Gene3D" id="3.40.50.1820">
    <property type="entry name" value="alpha/beta hydrolase"/>
    <property type="match status" value="1"/>
</dbReference>
<dbReference type="InterPro" id="IPR029058">
    <property type="entry name" value="AB_hydrolase_fold"/>
</dbReference>
<sequence length="417" mass="46183">MVVMGNTMGATVRVPGLVLTEHEFSVPLDHASPGDGEITVFARQVADPDGLDRPFLVYLQGGPGHEAPRPSASTPSWLPRALREYRVLMLDQRGTGRSTPVGTLPGRSPAEQAAYLTHFRADSIVRDAELIRRELGIDRWSVLGQSFGGFCTLAYLSQAPDGLREAFFTGGLPPLKRHPDEVYTATFATMLERNRRYYERYPADRERVRALLPRLDEGEITLPDGSTLTARLFRQLGYLLGAGGGPETLHYLLERDPASPAFAHDLASMLPFTARNPLYSVVHESSYADGGATRWSAQRVIPEAFAEDPTLLTGEHVFPWLFEDVRGLRPLREAAGLLAAHEWPRLYDADALRACTVPAAAAIYAEDVYVDRVFSEETARLIPTLRPWVTNEYEHNGVRVAGEQVLGRLVDLVRGRV</sequence>
<evidence type="ECO:0000313" key="5">
    <source>
        <dbReference type="Proteomes" id="UP001500689"/>
    </source>
</evidence>
<dbReference type="PRINTS" id="PR00793">
    <property type="entry name" value="PROAMNOPTASE"/>
</dbReference>
<keyword evidence="5" id="KW-1185">Reference proteome</keyword>
<protein>
    <submittedName>
        <fullName evidence="4">Alpha/beta fold hydrolase</fullName>
    </submittedName>
</protein>
<reference evidence="5" key="1">
    <citation type="journal article" date="2019" name="Int. J. Syst. Evol. Microbiol.">
        <title>The Global Catalogue of Microorganisms (GCM) 10K type strain sequencing project: providing services to taxonomists for standard genome sequencing and annotation.</title>
        <authorList>
            <consortium name="The Broad Institute Genomics Platform"/>
            <consortium name="The Broad Institute Genome Sequencing Center for Infectious Disease"/>
            <person name="Wu L."/>
            <person name="Ma J."/>
        </authorList>
    </citation>
    <scope>NUCLEOTIDE SEQUENCE [LARGE SCALE GENOMIC DNA]</scope>
    <source>
        <strain evidence="5">JCM 16898</strain>
    </source>
</reference>
<organism evidence="4 5">
    <name type="scientific">Amycolatopsis ultiminotia</name>
    <dbReference type="NCBI Taxonomy" id="543629"/>
    <lineage>
        <taxon>Bacteria</taxon>
        <taxon>Bacillati</taxon>
        <taxon>Actinomycetota</taxon>
        <taxon>Actinomycetes</taxon>
        <taxon>Pseudonocardiales</taxon>
        <taxon>Pseudonocardiaceae</taxon>
        <taxon>Amycolatopsis</taxon>
    </lineage>
</organism>
<proteinExistence type="inferred from homology"/>
<evidence type="ECO:0000313" key="4">
    <source>
        <dbReference type="EMBL" id="GAA3579607.1"/>
    </source>
</evidence>
<comment type="similarity">
    <text evidence="1">Belongs to the peptidase S33 family.</text>
</comment>
<dbReference type="SUPFAM" id="SSF53474">
    <property type="entry name" value="alpha/beta-Hydrolases"/>
    <property type="match status" value="1"/>
</dbReference>
<dbReference type="Pfam" id="PF00561">
    <property type="entry name" value="Abhydrolase_1"/>
    <property type="match status" value="1"/>
</dbReference>